<evidence type="ECO:0000313" key="2">
    <source>
        <dbReference type="Proteomes" id="UP001199795"/>
    </source>
</evidence>
<dbReference type="AlphaFoldDB" id="A0AAE3ENT2"/>
<evidence type="ECO:0008006" key="3">
    <source>
        <dbReference type="Google" id="ProtNLM"/>
    </source>
</evidence>
<proteinExistence type="predicted"/>
<name>A0AAE3ENT2_9FLAO</name>
<keyword evidence="2" id="KW-1185">Reference proteome</keyword>
<comment type="caution">
    <text evidence="1">The sequence shown here is derived from an EMBL/GenBank/DDBJ whole genome shotgun (WGS) entry which is preliminary data.</text>
</comment>
<organism evidence="1 2">
    <name type="scientific">Wocania arenilitoris</name>
    <dbReference type="NCBI Taxonomy" id="2044858"/>
    <lineage>
        <taxon>Bacteria</taxon>
        <taxon>Pseudomonadati</taxon>
        <taxon>Bacteroidota</taxon>
        <taxon>Flavobacteriia</taxon>
        <taxon>Flavobacteriales</taxon>
        <taxon>Flavobacteriaceae</taxon>
        <taxon>Wocania</taxon>
    </lineage>
</organism>
<protein>
    <recommendedName>
        <fullName evidence="3">HEPN AbiU2-like domain-containing protein</fullName>
    </recommendedName>
</protein>
<dbReference type="EMBL" id="JAKKDU010000004">
    <property type="protein sequence ID" value="MCF7567544.1"/>
    <property type="molecule type" value="Genomic_DNA"/>
</dbReference>
<accession>A0AAE3ENT2</accession>
<dbReference type="Proteomes" id="UP001199795">
    <property type="component" value="Unassembled WGS sequence"/>
</dbReference>
<dbReference type="RefSeq" id="WP_237238895.1">
    <property type="nucleotide sequence ID" value="NZ_JAKKDU010000004.1"/>
</dbReference>
<reference evidence="1" key="1">
    <citation type="submission" date="2022-01" db="EMBL/GenBank/DDBJ databases">
        <title>Draft genome sequence of Sabulilitoribacter arenilitoris KCTC 52401.</title>
        <authorList>
            <person name="Oh J.-S."/>
        </authorList>
    </citation>
    <scope>NUCLEOTIDE SEQUENCE</scope>
    <source>
        <strain evidence="1">HMF6543</strain>
    </source>
</reference>
<gene>
    <name evidence="1" type="ORF">L3X37_04085</name>
</gene>
<sequence>MNKITEDQDLTDDLSEFRLESELHLHKFGFYPEFIDLLKNGSKKEFIKHSTAFFETKEINNPLVEHIDKLKTIRNKLLAHNQDIEIDTFVPYKMTYELIDHGKQVLSFFALTYAGIHLKGGNEYITNRPSNEWGEIFEKFIEKCN</sequence>
<evidence type="ECO:0000313" key="1">
    <source>
        <dbReference type="EMBL" id="MCF7567544.1"/>
    </source>
</evidence>